<accession>A0ABQ7DCH3</accession>
<comment type="caution">
    <text evidence="1">The sequence shown here is derived from an EMBL/GenBank/DDBJ whole genome shotgun (WGS) entry which is preliminary data.</text>
</comment>
<dbReference type="Proteomes" id="UP000266723">
    <property type="component" value="Unassembled WGS sequence"/>
</dbReference>
<keyword evidence="2" id="KW-1185">Reference proteome</keyword>
<organism evidence="1 2">
    <name type="scientific">Brassica cretica</name>
    <name type="common">Mustard</name>
    <dbReference type="NCBI Taxonomy" id="69181"/>
    <lineage>
        <taxon>Eukaryota</taxon>
        <taxon>Viridiplantae</taxon>
        <taxon>Streptophyta</taxon>
        <taxon>Embryophyta</taxon>
        <taxon>Tracheophyta</taxon>
        <taxon>Spermatophyta</taxon>
        <taxon>Magnoliopsida</taxon>
        <taxon>eudicotyledons</taxon>
        <taxon>Gunneridae</taxon>
        <taxon>Pentapetalae</taxon>
        <taxon>rosids</taxon>
        <taxon>malvids</taxon>
        <taxon>Brassicales</taxon>
        <taxon>Brassicaceae</taxon>
        <taxon>Brassiceae</taxon>
        <taxon>Brassica</taxon>
    </lineage>
</organism>
<name>A0ABQ7DCH3_BRACR</name>
<reference evidence="1 2" key="1">
    <citation type="journal article" date="2020" name="BMC Genomics">
        <title>Intraspecific diversification of the crop wild relative Brassica cretica Lam. using demographic model selection.</title>
        <authorList>
            <person name="Kioukis A."/>
            <person name="Michalopoulou V.A."/>
            <person name="Briers L."/>
            <person name="Pirintsos S."/>
            <person name="Studholme D.J."/>
            <person name="Pavlidis P."/>
            <person name="Sarris P.F."/>
        </authorList>
    </citation>
    <scope>NUCLEOTIDE SEQUENCE [LARGE SCALE GENOMIC DNA]</scope>
    <source>
        <strain evidence="2">cv. PFS-1207/04</strain>
    </source>
</reference>
<dbReference type="EMBL" id="QGKV02000759">
    <property type="protein sequence ID" value="KAF3568953.1"/>
    <property type="molecule type" value="Genomic_DNA"/>
</dbReference>
<proteinExistence type="predicted"/>
<sequence>MEKPTRQWVKACPNVLYGKLINLIREALNREKGTESKAPFLLAPTALPKCHLHPPHSSPFSSSVRTVKAPTPNLSLPLTAPTVDRGPTPFVGPPPVGHRNFPTTGVNVDMRASSTVYRSGSSDIAMAFACDCVCCVFATSPLPLRLSTSPAPSPLPLFYPPLSSLPYLLCKNVDSLDLITIMSPLRLYYTMPSQTSTTLHRVVYEAHPTLSLSPELQCKSVDSPDLLATPLLLCLHHITPSQTSMVLHRVNYVTFKPELLSLS</sequence>
<gene>
    <name evidence="1" type="ORF">DY000_02013008</name>
</gene>
<evidence type="ECO:0000313" key="2">
    <source>
        <dbReference type="Proteomes" id="UP000266723"/>
    </source>
</evidence>
<protein>
    <submittedName>
        <fullName evidence="1">Uncharacterized protein</fullName>
    </submittedName>
</protein>
<evidence type="ECO:0000313" key="1">
    <source>
        <dbReference type="EMBL" id="KAF3568953.1"/>
    </source>
</evidence>